<reference evidence="4" key="1">
    <citation type="journal article" date="2019" name="bioRxiv">
        <title>The Genome of the Zebra Mussel, Dreissena polymorpha: A Resource for Invasive Species Research.</title>
        <authorList>
            <person name="McCartney M.A."/>
            <person name="Auch B."/>
            <person name="Kono T."/>
            <person name="Mallez S."/>
            <person name="Zhang Y."/>
            <person name="Obille A."/>
            <person name="Becker A."/>
            <person name="Abrahante J.E."/>
            <person name="Garbe J."/>
            <person name="Badalamenti J.P."/>
            <person name="Herman A."/>
            <person name="Mangelson H."/>
            <person name="Liachko I."/>
            <person name="Sullivan S."/>
            <person name="Sone E.D."/>
            <person name="Koren S."/>
            <person name="Silverstein K.A.T."/>
            <person name="Beckman K.B."/>
            <person name="Gohl D.M."/>
        </authorList>
    </citation>
    <scope>NUCLEOTIDE SEQUENCE</scope>
    <source>
        <strain evidence="4">Duluth1</strain>
        <tissue evidence="4">Whole animal</tissue>
    </source>
</reference>
<organism evidence="4 5">
    <name type="scientific">Dreissena polymorpha</name>
    <name type="common">Zebra mussel</name>
    <name type="synonym">Mytilus polymorpha</name>
    <dbReference type="NCBI Taxonomy" id="45954"/>
    <lineage>
        <taxon>Eukaryota</taxon>
        <taxon>Metazoa</taxon>
        <taxon>Spiralia</taxon>
        <taxon>Lophotrochozoa</taxon>
        <taxon>Mollusca</taxon>
        <taxon>Bivalvia</taxon>
        <taxon>Autobranchia</taxon>
        <taxon>Heteroconchia</taxon>
        <taxon>Euheterodonta</taxon>
        <taxon>Imparidentia</taxon>
        <taxon>Neoheterodontei</taxon>
        <taxon>Myida</taxon>
        <taxon>Dreissenoidea</taxon>
        <taxon>Dreissenidae</taxon>
        <taxon>Dreissena</taxon>
    </lineage>
</organism>
<dbReference type="InterPro" id="IPR027417">
    <property type="entry name" value="P-loop_NTPase"/>
</dbReference>
<feature type="region of interest" description="Disordered" evidence="2">
    <location>
        <begin position="472"/>
        <end position="521"/>
    </location>
</feature>
<dbReference type="EMBL" id="JAIWYP010000007">
    <property type="protein sequence ID" value="KAH3798617.1"/>
    <property type="molecule type" value="Genomic_DNA"/>
</dbReference>
<comment type="similarity">
    <text evidence="1">Belongs to the IFI44 family.</text>
</comment>
<accession>A0A9D4FMM5</accession>
<evidence type="ECO:0000313" key="4">
    <source>
        <dbReference type="EMBL" id="KAH3798617.1"/>
    </source>
</evidence>
<dbReference type="InterPro" id="IPR006571">
    <property type="entry name" value="TLDc_dom"/>
</dbReference>
<dbReference type="SUPFAM" id="SSF52540">
    <property type="entry name" value="P-loop containing nucleoside triphosphate hydrolases"/>
    <property type="match status" value="1"/>
</dbReference>
<feature type="compositionally biased region" description="Basic and acidic residues" evidence="2">
    <location>
        <begin position="472"/>
        <end position="486"/>
    </location>
</feature>
<protein>
    <recommendedName>
        <fullName evidence="3">TLDc domain-containing protein</fullName>
    </recommendedName>
</protein>
<proteinExistence type="inferred from homology"/>
<reference evidence="4" key="2">
    <citation type="submission" date="2020-11" db="EMBL/GenBank/DDBJ databases">
        <authorList>
            <person name="McCartney M.A."/>
            <person name="Auch B."/>
            <person name="Kono T."/>
            <person name="Mallez S."/>
            <person name="Becker A."/>
            <person name="Gohl D.M."/>
            <person name="Silverstein K.A.T."/>
            <person name="Koren S."/>
            <person name="Bechman K.B."/>
            <person name="Herman A."/>
            <person name="Abrahante J.E."/>
            <person name="Garbe J."/>
        </authorList>
    </citation>
    <scope>NUCLEOTIDE SEQUENCE</scope>
    <source>
        <strain evidence="4">Duluth1</strain>
        <tissue evidence="4">Whole animal</tissue>
    </source>
</reference>
<dbReference type="PANTHER" id="PTHR14241:SF32">
    <property type="entry name" value="VWFA DOMAIN-CONTAINING PROTEIN-RELATED"/>
    <property type="match status" value="1"/>
</dbReference>
<dbReference type="OrthoDB" id="25620at2759"/>
<name>A0A9D4FMM5_DREPO</name>
<evidence type="ECO:0000256" key="1">
    <source>
        <dbReference type="ARBA" id="ARBA00009243"/>
    </source>
</evidence>
<dbReference type="PROSITE" id="PS51886">
    <property type="entry name" value="TLDC"/>
    <property type="match status" value="1"/>
</dbReference>
<dbReference type="AlphaFoldDB" id="A0A9D4FMM5"/>
<keyword evidence="5" id="KW-1185">Reference proteome</keyword>
<dbReference type="Pfam" id="PF07534">
    <property type="entry name" value="TLD"/>
    <property type="match status" value="1"/>
</dbReference>
<evidence type="ECO:0000256" key="2">
    <source>
        <dbReference type="SAM" id="MobiDB-lite"/>
    </source>
</evidence>
<evidence type="ECO:0000259" key="3">
    <source>
        <dbReference type="PROSITE" id="PS51886"/>
    </source>
</evidence>
<gene>
    <name evidence="4" type="ORF">DPMN_152218</name>
</gene>
<dbReference type="SMART" id="SM00584">
    <property type="entry name" value="TLDc"/>
    <property type="match status" value="1"/>
</dbReference>
<dbReference type="Proteomes" id="UP000828390">
    <property type="component" value="Unassembled WGS sequence"/>
</dbReference>
<dbReference type="CDD" id="cd00882">
    <property type="entry name" value="Ras_like_GTPase"/>
    <property type="match status" value="1"/>
</dbReference>
<comment type="caution">
    <text evidence="4">The sequence shown here is derived from an EMBL/GenBank/DDBJ whole genome shotgun (WGS) entry which is preliminary data.</text>
</comment>
<sequence length="521" mass="58549">MCGYSCLSDRMTGQLRDSDKSQIESWIGQGPKNFSLLYSISKDGCSAQKFHEKCDHQGSTITVIYNNQGSVFGGYTSASWAASISGSTRDDKAFLFQLKFSGTDTRRQFPISDAAFGIYSHPNFGPTFGEEAKFDLKSFSGTINNASGVFQLDGAFTFGTHFAMTGVSSWDEIHNGVVTVTDIEVYSVAVKQVTEEPYQAHWRKMPEWNRKLSQELLQEVKSLQPSPEMKLQDYRILLIGPVGAGKSSFCNTVNSVFRGRMTQRAICGEGQHSITTAYQPYVLNSKDNVPLHVRLCDTRGLEPNFGIETMEFSYLLNGHIPERYEFNAEKSISLDDPMFVLKPSLKDRPHCVVFVLDATTIGKLDEKLLEKIKNFRKSATRKQIPQAVLLTKIDIQDKAVGQHLEKVYTSTVIEKKVQEISNMIGFPKNHVFPVKNYEDEMLLDDGVNILALLALRQILYFAEDYIENQRSEVAEGPEEERVDKSQMDLSSKAMTPGEHKGLRGFSSKKKLNIDDDDDDFS</sequence>
<evidence type="ECO:0000313" key="5">
    <source>
        <dbReference type="Proteomes" id="UP000828390"/>
    </source>
</evidence>
<dbReference type="Gene3D" id="3.40.50.300">
    <property type="entry name" value="P-loop containing nucleotide triphosphate hydrolases"/>
    <property type="match status" value="1"/>
</dbReference>
<dbReference type="PANTHER" id="PTHR14241">
    <property type="entry name" value="INTERFERON-INDUCED PROTEIN 44"/>
    <property type="match status" value="1"/>
</dbReference>
<feature type="domain" description="TLDc" evidence="3">
    <location>
        <begin position="5"/>
        <end position="189"/>
    </location>
</feature>